<feature type="signal peptide" evidence="1">
    <location>
        <begin position="1"/>
        <end position="20"/>
    </location>
</feature>
<protein>
    <recommendedName>
        <fullName evidence="6">Insulinase family protein</fullName>
    </recommendedName>
</protein>
<reference evidence="5" key="1">
    <citation type="journal article" date="2019" name="Int. J. Syst. Evol. Microbiol.">
        <title>The Global Catalogue of Microorganisms (GCM) 10K type strain sequencing project: providing services to taxonomists for standard genome sequencing and annotation.</title>
        <authorList>
            <consortium name="The Broad Institute Genomics Platform"/>
            <consortium name="The Broad Institute Genome Sequencing Center for Infectious Disease"/>
            <person name="Wu L."/>
            <person name="Ma J."/>
        </authorList>
    </citation>
    <scope>NUCLEOTIDE SEQUENCE [LARGE SCALE GENOMIC DNA]</scope>
    <source>
        <strain evidence="5">JCM 17917</strain>
    </source>
</reference>
<feature type="domain" description="Peptidase M16 N-terminal" evidence="2">
    <location>
        <begin position="54"/>
        <end position="183"/>
    </location>
</feature>
<accession>A0ABP8FIH0</accession>
<dbReference type="SUPFAM" id="SSF63411">
    <property type="entry name" value="LuxS/MPP-like metallohydrolase"/>
    <property type="match status" value="2"/>
</dbReference>
<evidence type="ECO:0000256" key="1">
    <source>
        <dbReference type="SAM" id="SignalP"/>
    </source>
</evidence>
<evidence type="ECO:0000259" key="3">
    <source>
        <dbReference type="Pfam" id="PF05193"/>
    </source>
</evidence>
<name>A0ABP8FIH0_9BACT</name>
<evidence type="ECO:0008006" key="6">
    <source>
        <dbReference type="Google" id="ProtNLM"/>
    </source>
</evidence>
<proteinExistence type="predicted"/>
<dbReference type="Pfam" id="PF05193">
    <property type="entry name" value="Peptidase_M16_C"/>
    <property type="match status" value="1"/>
</dbReference>
<sequence>MMKKYFLLLAGAFLLFNAEAQVKIDRSKKPAAGPAPVVKLQDPVTFKLKNGITVLVVEDHKLPRVSASYFIDAGPITEGNKAGVLSLMGQMLNEGTKDMSKAAFDEAVDRMGASVSLSSSGGSAAALTRYFNEAFTLMGKGLKNPAFTQASFDKIKSQALTGIKSNEKNVKAVSGRVVNALAYGKSHPSGEFTTEETINAITLADVKEAYNKYITPSRGYLTIIGDIKPDAAKVLAEKVLGDLKGPALKLPTLAMVPNPAKTEINVVNMSNAVQSEIAVVNLVDLKMNNPDFFPVLLANQILGGGGDARLFNNLREKHGFTYGAYSSIGSGRFQNAFSATASVRTAKTDSAVVEFIKEIEKLRTEKVTDEELASAKALANGSFALGMENKGRTAGFARNILINDLPKDFYKTYLQKINAVTKEDIQRVAQKYFNSNNTRVVIVGNTSEMLDGLKRLNYPIKQFDTFANPITAGAASSASTSAPVNVKATDIFNNYLKALGGEAELKKVKSIAANMSMSMQGATLDVQAKQMAPNMESMTMSMGGNPVMKTRFNGKAGYQEQMGQKQPMTPEQIKEKADITGLFEQLDYVKNPAFKAEVKGVEKVNGSDAYKVAITYPAGKTKTEFYDVASKLLVKSEESTTANNMTINNSTEYNDYKKVGNILYPHAITLTVTAAGQQQVLEMKAQSVKLNEGVTAADFN</sequence>
<dbReference type="Proteomes" id="UP001501844">
    <property type="component" value="Unassembled WGS sequence"/>
</dbReference>
<dbReference type="EMBL" id="BAABGX010000002">
    <property type="protein sequence ID" value="GAA4304557.1"/>
    <property type="molecule type" value="Genomic_DNA"/>
</dbReference>
<dbReference type="RefSeq" id="WP_345164829.1">
    <property type="nucleotide sequence ID" value="NZ_BAABGX010000002.1"/>
</dbReference>
<evidence type="ECO:0000313" key="5">
    <source>
        <dbReference type="Proteomes" id="UP001501844"/>
    </source>
</evidence>
<feature type="chain" id="PRO_5045472374" description="Insulinase family protein" evidence="1">
    <location>
        <begin position="21"/>
        <end position="700"/>
    </location>
</feature>
<dbReference type="Pfam" id="PF00675">
    <property type="entry name" value="Peptidase_M16"/>
    <property type="match status" value="1"/>
</dbReference>
<dbReference type="InterPro" id="IPR007863">
    <property type="entry name" value="Peptidase_M16_C"/>
</dbReference>
<keyword evidence="5" id="KW-1185">Reference proteome</keyword>
<evidence type="ECO:0000313" key="4">
    <source>
        <dbReference type="EMBL" id="GAA4304557.1"/>
    </source>
</evidence>
<evidence type="ECO:0000259" key="2">
    <source>
        <dbReference type="Pfam" id="PF00675"/>
    </source>
</evidence>
<comment type="caution">
    <text evidence="4">The sequence shown here is derived from an EMBL/GenBank/DDBJ whole genome shotgun (WGS) entry which is preliminary data.</text>
</comment>
<dbReference type="InterPro" id="IPR011765">
    <property type="entry name" value="Pept_M16_N"/>
</dbReference>
<keyword evidence="1" id="KW-0732">Signal</keyword>
<dbReference type="Gene3D" id="2.50.20.20">
    <property type="match status" value="1"/>
</dbReference>
<feature type="domain" description="Peptidase M16 C-terminal" evidence="3">
    <location>
        <begin position="201"/>
        <end position="377"/>
    </location>
</feature>
<dbReference type="PANTHER" id="PTHR11851">
    <property type="entry name" value="METALLOPROTEASE"/>
    <property type="match status" value="1"/>
</dbReference>
<dbReference type="Gene3D" id="3.30.830.10">
    <property type="entry name" value="Metalloenzyme, LuxS/M16 peptidase-like"/>
    <property type="match status" value="2"/>
</dbReference>
<organism evidence="4 5">
    <name type="scientific">Nibribacter koreensis</name>
    <dbReference type="NCBI Taxonomy" id="1084519"/>
    <lineage>
        <taxon>Bacteria</taxon>
        <taxon>Pseudomonadati</taxon>
        <taxon>Bacteroidota</taxon>
        <taxon>Cytophagia</taxon>
        <taxon>Cytophagales</taxon>
        <taxon>Hymenobacteraceae</taxon>
        <taxon>Nibribacter</taxon>
    </lineage>
</organism>
<gene>
    <name evidence="4" type="ORF">GCM10023183_17970</name>
</gene>
<dbReference type="PANTHER" id="PTHR11851:SF224">
    <property type="entry name" value="PROCESSING PROTEASE"/>
    <property type="match status" value="1"/>
</dbReference>
<dbReference type="InterPro" id="IPR050361">
    <property type="entry name" value="MPP/UQCRC_Complex"/>
</dbReference>
<dbReference type="InterPro" id="IPR011249">
    <property type="entry name" value="Metalloenz_LuxS/M16"/>
</dbReference>